<dbReference type="RefSeq" id="WP_183464116.1">
    <property type="nucleotide sequence ID" value="NZ_CP050296.1"/>
</dbReference>
<evidence type="ECO:0000313" key="1">
    <source>
        <dbReference type="EMBL" id="QND57299.1"/>
    </source>
</evidence>
<reference evidence="2" key="1">
    <citation type="journal article" date="2020" name="Mol. Plant Microbe">
        <title>Rhizobial microsymbionts of the narrowly endemic Oxytropis species growing in Kamchatka are characterized by significant genetic diversity and possess a set of genes that are associated with T3SS and T6SS secretion systems and can affect the development of symbiosis.</title>
        <authorList>
            <person name="Safronova V."/>
            <person name="Guro P."/>
            <person name="Sazanova A."/>
            <person name="Kuznetsova I."/>
            <person name="Belimov A."/>
            <person name="Yakubov V."/>
            <person name="Chirak E."/>
            <person name="Afonin A."/>
            <person name="Gogolev Y."/>
            <person name="Andronov E."/>
            <person name="Tikhonovich I."/>
        </authorList>
    </citation>
    <scope>NUCLEOTIDE SEQUENCE [LARGE SCALE GENOMIC DNA]</scope>
    <source>
        <strain evidence="2">583</strain>
    </source>
</reference>
<sequence>MLSAYRSIEAGQMNLMRGRMRFAREFWSHVMVSDRALIDMAEPPDVNGVRVATLKALGEVFPGAIAAHESEARRHYFLQTVPLFYALLGSSGRLLL</sequence>
<proteinExistence type="predicted"/>
<organism evidence="1 2">
    <name type="scientific">Mesorhizobium huakuii</name>
    <dbReference type="NCBI Taxonomy" id="28104"/>
    <lineage>
        <taxon>Bacteria</taxon>
        <taxon>Pseudomonadati</taxon>
        <taxon>Pseudomonadota</taxon>
        <taxon>Alphaproteobacteria</taxon>
        <taxon>Hyphomicrobiales</taxon>
        <taxon>Phyllobacteriaceae</taxon>
        <taxon>Mesorhizobium</taxon>
    </lineage>
</organism>
<dbReference type="AlphaFoldDB" id="A0A7G6SS17"/>
<dbReference type="Proteomes" id="UP000515465">
    <property type="component" value="Chromosome"/>
</dbReference>
<protein>
    <submittedName>
        <fullName evidence="1">Uncharacterized protein</fullName>
    </submittedName>
</protein>
<name>A0A7G6SS17_9HYPH</name>
<accession>A0A7G6SS17</accession>
<gene>
    <name evidence="1" type="ORF">HB778_12255</name>
</gene>
<evidence type="ECO:0000313" key="2">
    <source>
        <dbReference type="Proteomes" id="UP000515465"/>
    </source>
</evidence>
<dbReference type="EMBL" id="CP050296">
    <property type="protein sequence ID" value="QND57299.1"/>
    <property type="molecule type" value="Genomic_DNA"/>
</dbReference>